<evidence type="ECO:0000256" key="5">
    <source>
        <dbReference type="ARBA" id="ARBA00023180"/>
    </source>
</evidence>
<evidence type="ECO:0000259" key="9">
    <source>
        <dbReference type="PROSITE" id="PS50835"/>
    </source>
</evidence>
<feature type="transmembrane region" description="Helical" evidence="7">
    <location>
        <begin position="146"/>
        <end position="169"/>
    </location>
</feature>
<feature type="domain" description="Ig-like" evidence="9">
    <location>
        <begin position="31"/>
        <end position="141"/>
    </location>
</feature>
<keyword evidence="6" id="KW-0393">Immunoglobulin domain</keyword>
<dbReference type="Proteomes" id="UP000265160">
    <property type="component" value="Unplaced"/>
</dbReference>
<evidence type="ECO:0000256" key="6">
    <source>
        <dbReference type="ARBA" id="ARBA00023319"/>
    </source>
</evidence>
<dbReference type="GO" id="GO:0050852">
    <property type="term" value="P:T cell receptor signaling pathway"/>
    <property type="evidence" value="ECO:0007669"/>
    <property type="project" value="TreeGrafter"/>
</dbReference>
<dbReference type="PROSITE" id="PS50835">
    <property type="entry name" value="IG_LIKE"/>
    <property type="match status" value="1"/>
</dbReference>
<reference evidence="10" key="2">
    <citation type="submission" date="2025-09" db="UniProtKB">
        <authorList>
            <consortium name="Ensembl"/>
        </authorList>
    </citation>
    <scope>IDENTIFICATION</scope>
</reference>
<reference evidence="10" key="1">
    <citation type="submission" date="2025-08" db="UniProtKB">
        <authorList>
            <consortium name="Ensembl"/>
        </authorList>
    </citation>
    <scope>IDENTIFICATION</scope>
</reference>
<keyword evidence="3 7" id="KW-0472">Membrane</keyword>
<dbReference type="Gene3D" id="2.60.40.10">
    <property type="entry name" value="Immunoglobulins"/>
    <property type="match status" value="1"/>
</dbReference>
<evidence type="ECO:0000313" key="10">
    <source>
        <dbReference type="Ensembl" id="ENSMZEP00005032279.1"/>
    </source>
</evidence>
<dbReference type="SUPFAM" id="SSF48726">
    <property type="entry name" value="Immunoglobulin"/>
    <property type="match status" value="1"/>
</dbReference>
<dbReference type="FunFam" id="2.60.40.10:FF:000142">
    <property type="entry name" value="V-set domain-containing T-cell activation inhibitor 1"/>
    <property type="match status" value="1"/>
</dbReference>
<keyword evidence="2 8" id="KW-0732">Signal</keyword>
<dbReference type="InterPro" id="IPR036179">
    <property type="entry name" value="Ig-like_dom_sf"/>
</dbReference>
<dbReference type="GO" id="GO:0005102">
    <property type="term" value="F:signaling receptor binding"/>
    <property type="evidence" value="ECO:0007669"/>
    <property type="project" value="TreeGrafter"/>
</dbReference>
<evidence type="ECO:0000256" key="2">
    <source>
        <dbReference type="ARBA" id="ARBA00022729"/>
    </source>
</evidence>
<feature type="signal peptide" evidence="8">
    <location>
        <begin position="1"/>
        <end position="30"/>
    </location>
</feature>
<dbReference type="InterPro" id="IPR050504">
    <property type="entry name" value="IgSF_BTN/MOG"/>
</dbReference>
<sequence>AWAFTVLCSLEDVWLVGWVQFSLWWGWVDCPGLCGDKSITVQSGQNVILPCQAPNDKGSIRVVKWTKPDLQKKIVHLYVDRRFDLEDQNPSFKNRVDLQDREMKNGDVSLILNNVTINDAGTYECSVIQKKDLSPSTTTITLDLRFMALLNWSLVCIFPLCFSLLLLFFSYRKFKEISECSNQPQFFLLMKTRKEK</sequence>
<dbReference type="GO" id="GO:0001817">
    <property type="term" value="P:regulation of cytokine production"/>
    <property type="evidence" value="ECO:0007669"/>
    <property type="project" value="TreeGrafter"/>
</dbReference>
<organism evidence="10 11">
    <name type="scientific">Maylandia zebra</name>
    <name type="common">zebra mbuna</name>
    <dbReference type="NCBI Taxonomy" id="106582"/>
    <lineage>
        <taxon>Eukaryota</taxon>
        <taxon>Metazoa</taxon>
        <taxon>Chordata</taxon>
        <taxon>Craniata</taxon>
        <taxon>Vertebrata</taxon>
        <taxon>Euteleostomi</taxon>
        <taxon>Actinopterygii</taxon>
        <taxon>Neopterygii</taxon>
        <taxon>Teleostei</taxon>
        <taxon>Neoteleostei</taxon>
        <taxon>Acanthomorphata</taxon>
        <taxon>Ovalentaria</taxon>
        <taxon>Cichlomorphae</taxon>
        <taxon>Cichliformes</taxon>
        <taxon>Cichlidae</taxon>
        <taxon>African cichlids</taxon>
        <taxon>Pseudocrenilabrinae</taxon>
        <taxon>Haplochromini</taxon>
        <taxon>Maylandia</taxon>
        <taxon>Maylandia zebra complex</taxon>
    </lineage>
</organism>
<dbReference type="SMART" id="SM00406">
    <property type="entry name" value="IGv"/>
    <property type="match status" value="1"/>
</dbReference>
<comment type="subcellular location">
    <subcellularLocation>
        <location evidence="1">Membrane</location>
    </subcellularLocation>
</comment>
<dbReference type="AlphaFoldDB" id="A0A3P9DD48"/>
<evidence type="ECO:0000313" key="11">
    <source>
        <dbReference type="Proteomes" id="UP000265160"/>
    </source>
</evidence>
<dbReference type="InterPro" id="IPR013783">
    <property type="entry name" value="Ig-like_fold"/>
</dbReference>
<dbReference type="PANTHER" id="PTHR24100:SF151">
    <property type="entry name" value="ICOS LIGAND"/>
    <property type="match status" value="1"/>
</dbReference>
<dbReference type="GO" id="GO:1903037">
    <property type="term" value="P:regulation of leukocyte cell-cell adhesion"/>
    <property type="evidence" value="ECO:0007669"/>
    <property type="project" value="UniProtKB-ARBA"/>
</dbReference>
<dbReference type="InterPro" id="IPR013106">
    <property type="entry name" value="Ig_V-set"/>
</dbReference>
<name>A0A3P9DD48_9CICH</name>
<keyword evidence="7" id="KW-0812">Transmembrane</keyword>
<protein>
    <recommendedName>
        <fullName evidence="9">Ig-like domain-containing protein</fullName>
    </recommendedName>
</protein>
<evidence type="ECO:0000256" key="1">
    <source>
        <dbReference type="ARBA" id="ARBA00004370"/>
    </source>
</evidence>
<evidence type="ECO:0000256" key="3">
    <source>
        <dbReference type="ARBA" id="ARBA00023136"/>
    </source>
</evidence>
<evidence type="ECO:0000256" key="8">
    <source>
        <dbReference type="SAM" id="SignalP"/>
    </source>
</evidence>
<dbReference type="Ensembl" id="ENSMZET00005033323.1">
    <property type="protein sequence ID" value="ENSMZEP00005032279.1"/>
    <property type="gene ID" value="ENSMZEG00005024034.1"/>
</dbReference>
<keyword evidence="4" id="KW-1015">Disulfide bond</keyword>
<dbReference type="GO" id="GO:0050863">
    <property type="term" value="P:regulation of T cell activation"/>
    <property type="evidence" value="ECO:0007669"/>
    <property type="project" value="UniProtKB-ARBA"/>
</dbReference>
<evidence type="ECO:0000256" key="4">
    <source>
        <dbReference type="ARBA" id="ARBA00023157"/>
    </source>
</evidence>
<dbReference type="SMART" id="SM00409">
    <property type="entry name" value="IG"/>
    <property type="match status" value="1"/>
</dbReference>
<dbReference type="InterPro" id="IPR007110">
    <property type="entry name" value="Ig-like_dom"/>
</dbReference>
<accession>A0A3P9DD48</accession>
<dbReference type="PANTHER" id="PTHR24100">
    <property type="entry name" value="BUTYROPHILIN"/>
    <property type="match status" value="1"/>
</dbReference>
<keyword evidence="11" id="KW-1185">Reference proteome</keyword>
<dbReference type="GO" id="GO:0009897">
    <property type="term" value="C:external side of plasma membrane"/>
    <property type="evidence" value="ECO:0007669"/>
    <property type="project" value="TreeGrafter"/>
</dbReference>
<feature type="chain" id="PRO_5018134267" description="Ig-like domain-containing protein" evidence="8">
    <location>
        <begin position="31"/>
        <end position="196"/>
    </location>
</feature>
<proteinExistence type="predicted"/>
<dbReference type="Pfam" id="PF07686">
    <property type="entry name" value="V-set"/>
    <property type="match status" value="1"/>
</dbReference>
<dbReference type="GeneTree" id="ENSGT01130000278876"/>
<keyword evidence="5" id="KW-0325">Glycoprotein</keyword>
<keyword evidence="7" id="KW-1133">Transmembrane helix</keyword>
<dbReference type="InterPro" id="IPR003599">
    <property type="entry name" value="Ig_sub"/>
</dbReference>
<evidence type="ECO:0000256" key="7">
    <source>
        <dbReference type="SAM" id="Phobius"/>
    </source>
</evidence>